<dbReference type="GO" id="GO:0016491">
    <property type="term" value="F:oxidoreductase activity"/>
    <property type="evidence" value="ECO:0007669"/>
    <property type="project" value="InterPro"/>
</dbReference>
<name>G7YRP8_CLOSI</name>
<dbReference type="Proteomes" id="UP000008909">
    <property type="component" value="Unassembled WGS sequence"/>
</dbReference>
<accession>G7YRP8</accession>
<sequence>WSSSSRIIRAQVDQSIIRFAFWKGNITFVQSTGVVVTAYLGELVGLKSTPDIVQLSCTHGALPLHGRKLWAKQFSPIFNTALPYCSGVGLKLMCAIFDVGYWNVTFGSTAPSSYAFSGGGRGILSVRVSADGGKTWHDAVLSPVSPPAGVDPDDLPPGDLALAHRTHRHFFLKKTVLTIQQQAASEMRLSVTADCTKLPMKMLTERIMFERNVAVKPDFRVTCWTLPSVKTLYAYVIVLQPKDLKLHSTVVPRFLKCVTEERLSLSNYYVRAIFISGENGQEKYIDTVKRRLSQFILSALNHVPRIGRSQLSQFQSPKDNKLKPDIKGNGVITESGWTYLSSLRKRENGQLLTEGGSFDVTAPLTA</sequence>
<protein>
    <submittedName>
        <fullName evidence="2">Sulfite oxidase</fullName>
    </submittedName>
</protein>
<gene>
    <name evidence="2" type="ORF">CLF_108546</name>
</gene>
<reference key="2">
    <citation type="submission" date="2011-10" db="EMBL/GenBank/DDBJ databases">
        <title>The genome and transcriptome sequence of Clonorchis sinensis provide insights into the carcinogenic liver fluke.</title>
        <authorList>
            <person name="Wang X."/>
            <person name="Huang Y."/>
            <person name="Chen W."/>
            <person name="Liu H."/>
            <person name="Guo L."/>
            <person name="Chen Y."/>
            <person name="Luo F."/>
            <person name="Zhou W."/>
            <person name="Sun J."/>
            <person name="Mao Q."/>
            <person name="Liang P."/>
            <person name="Zhou C."/>
            <person name="Tian Y."/>
            <person name="Men J."/>
            <person name="Lv X."/>
            <person name="Huang L."/>
            <person name="Zhou J."/>
            <person name="Hu Y."/>
            <person name="Li R."/>
            <person name="Zhang F."/>
            <person name="Lei H."/>
            <person name="Li X."/>
            <person name="Hu X."/>
            <person name="Liang C."/>
            <person name="Xu J."/>
            <person name="Wu Z."/>
            <person name="Yu X."/>
        </authorList>
    </citation>
    <scope>NUCLEOTIDE SEQUENCE</scope>
    <source>
        <strain>Henan</strain>
    </source>
</reference>
<dbReference type="AlphaFoldDB" id="G7YRP8"/>
<proteinExistence type="predicted"/>
<evidence type="ECO:0000313" key="2">
    <source>
        <dbReference type="EMBL" id="GAA55628.1"/>
    </source>
</evidence>
<evidence type="ECO:0000313" key="3">
    <source>
        <dbReference type="Proteomes" id="UP000008909"/>
    </source>
</evidence>
<dbReference type="InterPro" id="IPR014756">
    <property type="entry name" value="Ig_E-set"/>
</dbReference>
<dbReference type="SUPFAM" id="SSF81296">
    <property type="entry name" value="E set domains"/>
    <property type="match status" value="1"/>
</dbReference>
<reference evidence="2" key="1">
    <citation type="journal article" date="2011" name="Genome Biol.">
        <title>The draft genome of the carcinogenic human liver fluke Clonorchis sinensis.</title>
        <authorList>
            <person name="Wang X."/>
            <person name="Chen W."/>
            <person name="Huang Y."/>
            <person name="Sun J."/>
            <person name="Men J."/>
            <person name="Liu H."/>
            <person name="Luo F."/>
            <person name="Guo L."/>
            <person name="Lv X."/>
            <person name="Deng C."/>
            <person name="Zhou C."/>
            <person name="Fan Y."/>
            <person name="Li X."/>
            <person name="Huang L."/>
            <person name="Hu Y."/>
            <person name="Liang C."/>
            <person name="Hu X."/>
            <person name="Xu J."/>
            <person name="Yu X."/>
        </authorList>
    </citation>
    <scope>NUCLEOTIDE SEQUENCE [LARGE SCALE GENOMIC DNA]</scope>
    <source>
        <strain evidence="2">Henan</strain>
    </source>
</reference>
<dbReference type="GO" id="GO:0030151">
    <property type="term" value="F:molybdenum ion binding"/>
    <property type="evidence" value="ECO:0007669"/>
    <property type="project" value="InterPro"/>
</dbReference>
<feature type="domain" description="Moybdenum cofactor oxidoreductase dimerisation" evidence="1">
    <location>
        <begin position="113"/>
        <end position="141"/>
    </location>
</feature>
<dbReference type="Pfam" id="PF03404">
    <property type="entry name" value="Mo-co_dimer"/>
    <property type="match status" value="1"/>
</dbReference>
<evidence type="ECO:0000259" key="1">
    <source>
        <dbReference type="Pfam" id="PF03404"/>
    </source>
</evidence>
<keyword evidence="3" id="KW-1185">Reference proteome</keyword>
<dbReference type="EMBL" id="DF144052">
    <property type="protein sequence ID" value="GAA55628.1"/>
    <property type="molecule type" value="Genomic_DNA"/>
</dbReference>
<dbReference type="Gene3D" id="2.60.40.650">
    <property type="match status" value="1"/>
</dbReference>
<dbReference type="InterPro" id="IPR005066">
    <property type="entry name" value="MoCF_OxRdtse_dimer"/>
</dbReference>
<organism evidence="2 3">
    <name type="scientific">Clonorchis sinensis</name>
    <name type="common">Chinese liver fluke</name>
    <dbReference type="NCBI Taxonomy" id="79923"/>
    <lineage>
        <taxon>Eukaryota</taxon>
        <taxon>Metazoa</taxon>
        <taxon>Spiralia</taxon>
        <taxon>Lophotrochozoa</taxon>
        <taxon>Platyhelminthes</taxon>
        <taxon>Trematoda</taxon>
        <taxon>Digenea</taxon>
        <taxon>Opisthorchiida</taxon>
        <taxon>Opisthorchiata</taxon>
        <taxon>Opisthorchiidae</taxon>
        <taxon>Clonorchis</taxon>
    </lineage>
</organism>
<feature type="non-terminal residue" evidence="2">
    <location>
        <position position="1"/>
    </location>
</feature>